<evidence type="ECO:0000259" key="5">
    <source>
        <dbReference type="Pfam" id="PF24568"/>
    </source>
</evidence>
<dbReference type="GO" id="GO:0004222">
    <property type="term" value="F:metalloendopeptidase activity"/>
    <property type="evidence" value="ECO:0007669"/>
    <property type="project" value="TreeGrafter"/>
</dbReference>
<evidence type="ECO:0000256" key="2">
    <source>
        <dbReference type="SAM" id="Coils"/>
    </source>
</evidence>
<dbReference type="InterPro" id="IPR057309">
    <property type="entry name" value="PcsB_CC"/>
</dbReference>
<sequence length="397" mass="45753">MRSVCFRRISILAFIAWAAVLAAGPSAPACAQQQDLDERIRSKESELQKLRQEIADQRKKIKEVERKEKNELEYLRRLEREEKLTRKLLAGLAEKEQMYEQQVGRLRSDLESNEKVYGYRLDVLAKRLREMYKDGPREMWQELLGAADFADLLQRYKFLTLIAENDAELVRDIREQGAEIERQEAAITEALHEVTVARREKQGELGRLEENERKRKSTLKELGNSKQVYQKKIEELAKSERRMLDFIGELERRRLEQDQDWSDYGERDFPALKGRLIRPVEGGTVRKFGRFRHPEFGTETFNSGIDIEARPGAPVRAVAKGRVEYVDVLPGYGNCIIVNHGGGYYTLYAHAERSLVGQGDKVEAGMVIAEAGAAAESPIHFEIRKSKQALDPLEWFK</sequence>
<dbReference type="InterPro" id="IPR016047">
    <property type="entry name" value="M23ase_b-sheet_dom"/>
</dbReference>
<dbReference type="InterPro" id="IPR011055">
    <property type="entry name" value="Dup_hybrid_motif"/>
</dbReference>
<organism evidence="6">
    <name type="scientific">Eiseniibacteriota bacterium</name>
    <dbReference type="NCBI Taxonomy" id="2212470"/>
    <lineage>
        <taxon>Bacteria</taxon>
        <taxon>Candidatus Eiseniibacteriota</taxon>
    </lineage>
</organism>
<feature type="signal peptide" evidence="3">
    <location>
        <begin position="1"/>
        <end position="31"/>
    </location>
</feature>
<gene>
    <name evidence="6" type="ORF">ENO08_03460</name>
</gene>
<dbReference type="Pfam" id="PF24568">
    <property type="entry name" value="CC_PcsB"/>
    <property type="match status" value="1"/>
</dbReference>
<dbReference type="PANTHER" id="PTHR21666:SF289">
    <property type="entry name" value="L-ALA--D-GLU ENDOPEPTIDASE"/>
    <property type="match status" value="1"/>
</dbReference>
<comment type="caution">
    <text evidence="6">The sequence shown here is derived from an EMBL/GenBank/DDBJ whole genome shotgun (WGS) entry which is preliminary data.</text>
</comment>
<name>A0A7V2AUH0_UNCEI</name>
<dbReference type="AlphaFoldDB" id="A0A7V2AUH0"/>
<dbReference type="InterPro" id="IPR050570">
    <property type="entry name" value="Cell_wall_metabolism_enzyme"/>
</dbReference>
<evidence type="ECO:0000256" key="3">
    <source>
        <dbReference type="SAM" id="SignalP"/>
    </source>
</evidence>
<evidence type="ECO:0008006" key="7">
    <source>
        <dbReference type="Google" id="ProtNLM"/>
    </source>
</evidence>
<dbReference type="EMBL" id="DSEC01000244">
    <property type="protein sequence ID" value="HER43497.1"/>
    <property type="molecule type" value="Genomic_DNA"/>
</dbReference>
<feature type="domain" description="M23ase beta-sheet core" evidence="4">
    <location>
        <begin position="301"/>
        <end position="392"/>
    </location>
</feature>
<evidence type="ECO:0000256" key="1">
    <source>
        <dbReference type="ARBA" id="ARBA00022729"/>
    </source>
</evidence>
<feature type="domain" description="Peptidoglycan hydrolase PcsB coiled-coil" evidence="5">
    <location>
        <begin position="120"/>
        <end position="182"/>
    </location>
</feature>
<keyword evidence="2" id="KW-0175">Coiled coil</keyword>
<dbReference type="Gene3D" id="6.10.250.3150">
    <property type="match status" value="1"/>
</dbReference>
<keyword evidence="1 3" id="KW-0732">Signal</keyword>
<feature type="coiled-coil region" evidence="2">
    <location>
        <begin position="33"/>
        <end position="95"/>
    </location>
</feature>
<proteinExistence type="predicted"/>
<evidence type="ECO:0000259" key="4">
    <source>
        <dbReference type="Pfam" id="PF01551"/>
    </source>
</evidence>
<dbReference type="PANTHER" id="PTHR21666">
    <property type="entry name" value="PEPTIDASE-RELATED"/>
    <property type="match status" value="1"/>
</dbReference>
<evidence type="ECO:0000313" key="6">
    <source>
        <dbReference type="EMBL" id="HER43497.1"/>
    </source>
</evidence>
<dbReference type="Pfam" id="PF01551">
    <property type="entry name" value="Peptidase_M23"/>
    <property type="match status" value="1"/>
</dbReference>
<dbReference type="Gene3D" id="2.70.70.10">
    <property type="entry name" value="Glucose Permease (Domain IIA)"/>
    <property type="match status" value="1"/>
</dbReference>
<reference evidence="6" key="1">
    <citation type="journal article" date="2020" name="mSystems">
        <title>Genome- and Community-Level Interaction Insights into Carbon Utilization and Element Cycling Functions of Hydrothermarchaeota in Hydrothermal Sediment.</title>
        <authorList>
            <person name="Zhou Z."/>
            <person name="Liu Y."/>
            <person name="Xu W."/>
            <person name="Pan J."/>
            <person name="Luo Z.H."/>
            <person name="Li M."/>
        </authorList>
    </citation>
    <scope>NUCLEOTIDE SEQUENCE [LARGE SCALE GENOMIC DNA]</scope>
    <source>
        <strain evidence="6">SpSt-1233</strain>
    </source>
</reference>
<dbReference type="SUPFAM" id="SSF51261">
    <property type="entry name" value="Duplicated hybrid motif"/>
    <property type="match status" value="1"/>
</dbReference>
<protein>
    <recommendedName>
        <fullName evidence="7">Peptidase M23 domain-containing protein</fullName>
    </recommendedName>
</protein>
<feature type="chain" id="PRO_5030863806" description="Peptidase M23 domain-containing protein" evidence="3">
    <location>
        <begin position="32"/>
        <end position="397"/>
    </location>
</feature>
<dbReference type="Proteomes" id="UP000886069">
    <property type="component" value="Unassembled WGS sequence"/>
</dbReference>
<accession>A0A7V2AUH0</accession>
<dbReference type="CDD" id="cd12797">
    <property type="entry name" value="M23_peptidase"/>
    <property type="match status" value="1"/>
</dbReference>
<feature type="coiled-coil region" evidence="2">
    <location>
        <begin position="173"/>
        <end position="239"/>
    </location>
</feature>